<evidence type="ECO:0000313" key="2">
    <source>
        <dbReference type="Proteomes" id="UP000821845"/>
    </source>
</evidence>
<organism evidence="1 2">
    <name type="scientific">Hyalomma asiaticum</name>
    <name type="common">Tick</name>
    <dbReference type="NCBI Taxonomy" id="266040"/>
    <lineage>
        <taxon>Eukaryota</taxon>
        <taxon>Metazoa</taxon>
        <taxon>Ecdysozoa</taxon>
        <taxon>Arthropoda</taxon>
        <taxon>Chelicerata</taxon>
        <taxon>Arachnida</taxon>
        <taxon>Acari</taxon>
        <taxon>Parasitiformes</taxon>
        <taxon>Ixodida</taxon>
        <taxon>Ixodoidea</taxon>
        <taxon>Ixodidae</taxon>
        <taxon>Hyalomminae</taxon>
        <taxon>Hyalomma</taxon>
    </lineage>
</organism>
<proteinExistence type="predicted"/>
<name>A0ACB7SGE1_HYAAI</name>
<comment type="caution">
    <text evidence="1">The sequence shown here is derived from an EMBL/GenBank/DDBJ whole genome shotgun (WGS) entry which is preliminary data.</text>
</comment>
<sequence length="534" mass="58213">MTETHDVISGLQDAMGHGTFQRRVLLFGVLSTLVLLCHAFSFRLVARPQLVNSTRNEVPCKAWHYDTASSQDSIVSEWDLVCDRSWMLPFSSAAYISGAIVCVPVSGVAADYWGRKPVINAWIAALLVAGIGCVAASSYSLFVTSRFVVSAANSSITVIVLILLFEVTSEERLILFMLIFATSGSVLLPFVYRLIELYRLNWRMNQMVLMLPTSLLVSCLYLIEESPLWLMVNWKTRAAEQVILLAAAVNGVSAQSASEAFQRIREKVGRLDLGRDTTFVVSPHTFFQESLVRWTTLPVELCWFTTFFGFYGINFRGLSAPPVAPTVLEDQLFVALQAPFVAASYWSLRRAGLRVTLCVLLCLTSATCAMQSVVNAGPVDVAGVIRRVLITSVLCPVYLYTAQTFPAQVRCMGVCASYAVGQFGALGGSLLGRSNETAFDTLLGVTAFAAFCGLLSVADSAPFTPDPKALRPFTSPEGTSAFHYPGAETASKARTTETAQLRRKASVVSFAAVEVKTVPRWPSSSVSCRRSLSK</sequence>
<accession>A0ACB7SGE1</accession>
<keyword evidence="2" id="KW-1185">Reference proteome</keyword>
<evidence type="ECO:0000313" key="1">
    <source>
        <dbReference type="EMBL" id="KAH6934021.1"/>
    </source>
</evidence>
<gene>
    <name evidence="1" type="ORF">HPB50_019488</name>
</gene>
<protein>
    <submittedName>
        <fullName evidence="1">Uncharacterized protein</fullName>
    </submittedName>
</protein>
<dbReference type="Proteomes" id="UP000821845">
    <property type="component" value="Chromosome 4"/>
</dbReference>
<reference evidence="1" key="1">
    <citation type="submission" date="2020-05" db="EMBL/GenBank/DDBJ databases">
        <title>Large-scale comparative analyses of tick genomes elucidate their genetic diversity and vector capacities.</title>
        <authorList>
            <person name="Jia N."/>
            <person name="Wang J."/>
            <person name="Shi W."/>
            <person name="Du L."/>
            <person name="Sun Y."/>
            <person name="Zhan W."/>
            <person name="Jiang J."/>
            <person name="Wang Q."/>
            <person name="Zhang B."/>
            <person name="Ji P."/>
            <person name="Sakyi L.B."/>
            <person name="Cui X."/>
            <person name="Yuan T."/>
            <person name="Jiang B."/>
            <person name="Yang W."/>
            <person name="Lam T.T.-Y."/>
            <person name="Chang Q."/>
            <person name="Ding S."/>
            <person name="Wang X."/>
            <person name="Zhu J."/>
            <person name="Ruan X."/>
            <person name="Zhao L."/>
            <person name="Wei J."/>
            <person name="Que T."/>
            <person name="Du C."/>
            <person name="Cheng J."/>
            <person name="Dai P."/>
            <person name="Han X."/>
            <person name="Huang E."/>
            <person name="Gao Y."/>
            <person name="Liu J."/>
            <person name="Shao H."/>
            <person name="Ye R."/>
            <person name="Li L."/>
            <person name="Wei W."/>
            <person name="Wang X."/>
            <person name="Wang C."/>
            <person name="Yang T."/>
            <person name="Huo Q."/>
            <person name="Li W."/>
            <person name="Guo W."/>
            <person name="Chen H."/>
            <person name="Zhou L."/>
            <person name="Ni X."/>
            <person name="Tian J."/>
            <person name="Zhou Y."/>
            <person name="Sheng Y."/>
            <person name="Liu T."/>
            <person name="Pan Y."/>
            <person name="Xia L."/>
            <person name="Li J."/>
            <person name="Zhao F."/>
            <person name="Cao W."/>
        </authorList>
    </citation>
    <scope>NUCLEOTIDE SEQUENCE</scope>
    <source>
        <strain evidence="1">Hyas-2018</strain>
    </source>
</reference>
<dbReference type="EMBL" id="CM023484">
    <property type="protein sequence ID" value="KAH6934021.1"/>
    <property type="molecule type" value="Genomic_DNA"/>
</dbReference>